<sequence length="210" mass="22650">MGVIPEASDDSSGVPGVTAPSAAAASPTAREIMSRSLESIRIALEPRRPWAEMTDLSAFSKPESLGDAGDRIRKNWWHFRLNYGIVIAAVLALRLVVHPFYLLLLVSILAGWTYLYFVRTNAVVVFGRTLSETELLLFATLLSVVLLLMAGNVSLLITSSLIGIGFTLIHGAFRAVPDDLFLHDQDAPSGFFPFFGSAGAPVNPPVSSHV</sequence>
<evidence type="ECO:0000256" key="4">
    <source>
        <dbReference type="ARBA" id="ARBA00022692"/>
    </source>
</evidence>
<evidence type="ECO:0000256" key="7">
    <source>
        <dbReference type="RuleBase" id="RU363107"/>
    </source>
</evidence>
<dbReference type="InterPro" id="IPR004895">
    <property type="entry name" value="Prenylated_rab_accept_PRA1"/>
</dbReference>
<feature type="transmembrane region" description="Helical" evidence="7">
    <location>
        <begin position="83"/>
        <end position="115"/>
    </location>
</feature>
<evidence type="ECO:0000256" key="6">
    <source>
        <dbReference type="ARBA" id="ARBA00023136"/>
    </source>
</evidence>
<evidence type="ECO:0000256" key="1">
    <source>
        <dbReference type="ARBA" id="ARBA00002501"/>
    </source>
</evidence>
<dbReference type="PANTHER" id="PTHR19317:SF0">
    <property type="entry name" value="PRENYLATED RAB ACCEPTOR PROTEIN 1"/>
    <property type="match status" value="1"/>
</dbReference>
<reference evidence="9" key="1">
    <citation type="submission" date="2024-03" db="EMBL/GenBank/DDBJ databases">
        <authorList>
            <consortium name="ELIXIR-Norway"/>
            <consortium name="Elixir Norway"/>
        </authorList>
    </citation>
    <scope>NUCLEOTIDE SEQUENCE</scope>
</reference>
<dbReference type="PANTHER" id="PTHR19317">
    <property type="entry name" value="PRENYLATED RAB ACCEPTOR 1-RELATED"/>
    <property type="match status" value="1"/>
</dbReference>
<organism evidence="9 10">
    <name type="scientific">Sphagnum jensenii</name>
    <dbReference type="NCBI Taxonomy" id="128206"/>
    <lineage>
        <taxon>Eukaryota</taxon>
        <taxon>Viridiplantae</taxon>
        <taxon>Streptophyta</taxon>
        <taxon>Embryophyta</taxon>
        <taxon>Bryophyta</taxon>
        <taxon>Sphagnophytina</taxon>
        <taxon>Sphagnopsida</taxon>
        <taxon>Sphagnales</taxon>
        <taxon>Sphagnaceae</taxon>
        <taxon>Sphagnum</taxon>
    </lineage>
</organism>
<feature type="transmembrane region" description="Helical" evidence="7">
    <location>
        <begin position="135"/>
        <end position="157"/>
    </location>
</feature>
<evidence type="ECO:0000256" key="8">
    <source>
        <dbReference type="SAM" id="MobiDB-lite"/>
    </source>
</evidence>
<protein>
    <recommendedName>
        <fullName evidence="7">PRA1 family protein</fullName>
    </recommendedName>
</protein>
<comment type="function">
    <text evidence="1 7">May be involved in both secretory and endocytic intracellular trafficking in the endosomal/prevacuolar compartments.</text>
</comment>
<dbReference type="Proteomes" id="UP001497522">
    <property type="component" value="Chromosome 9"/>
</dbReference>
<evidence type="ECO:0000256" key="5">
    <source>
        <dbReference type="ARBA" id="ARBA00022989"/>
    </source>
</evidence>
<proteinExistence type="inferred from homology"/>
<comment type="subcellular location">
    <subcellularLocation>
        <location evidence="2 7">Membrane</location>
        <topology evidence="2 7">Multi-pass membrane protein</topology>
    </subcellularLocation>
</comment>
<keyword evidence="7" id="KW-0813">Transport</keyword>
<evidence type="ECO:0000256" key="3">
    <source>
        <dbReference type="ARBA" id="ARBA00006483"/>
    </source>
</evidence>
<keyword evidence="5 7" id="KW-1133">Transmembrane helix</keyword>
<keyword evidence="4 7" id="KW-0812">Transmembrane</keyword>
<name>A0ABP1C0P4_9BRYO</name>
<keyword evidence="10" id="KW-1185">Reference proteome</keyword>
<evidence type="ECO:0000313" key="9">
    <source>
        <dbReference type="EMBL" id="CAK9882275.1"/>
    </source>
</evidence>
<dbReference type="Pfam" id="PF03208">
    <property type="entry name" value="PRA1"/>
    <property type="match status" value="1"/>
</dbReference>
<evidence type="ECO:0000256" key="2">
    <source>
        <dbReference type="ARBA" id="ARBA00004141"/>
    </source>
</evidence>
<feature type="region of interest" description="Disordered" evidence="8">
    <location>
        <begin position="1"/>
        <end position="22"/>
    </location>
</feature>
<evidence type="ECO:0000313" key="10">
    <source>
        <dbReference type="Proteomes" id="UP001497522"/>
    </source>
</evidence>
<dbReference type="EMBL" id="OZ023710">
    <property type="protein sequence ID" value="CAK9882275.1"/>
    <property type="molecule type" value="Genomic_DNA"/>
</dbReference>
<accession>A0ABP1C0P4</accession>
<keyword evidence="6 7" id="KW-0472">Membrane</keyword>
<gene>
    <name evidence="9" type="ORF">CSSPJE1EN2_LOCUS23631</name>
</gene>
<comment type="similarity">
    <text evidence="3 7">Belongs to the PRA1 family.</text>
</comment>